<keyword evidence="1" id="KW-1133">Transmembrane helix</keyword>
<sequence length="123" mass="14464">MYVVINAFMMHFVVATVTFNLTSHILNYTFVLGKKNSTRHFILTAPAFLPALFCFCFFSMPHPLEKIRISKKKKEWMVLARAPRRHLLGLFPMKSRSYSIDHIIFFDARNGNKRCIKVDCYEK</sequence>
<evidence type="ECO:0000256" key="1">
    <source>
        <dbReference type="SAM" id="Phobius"/>
    </source>
</evidence>
<evidence type="ECO:0000313" key="3">
    <source>
        <dbReference type="Proteomes" id="UP001209540"/>
    </source>
</evidence>
<keyword evidence="1" id="KW-0812">Transmembrane</keyword>
<keyword evidence="1" id="KW-0472">Membrane</keyword>
<protein>
    <submittedName>
        <fullName evidence="2">Uncharacterized protein</fullName>
    </submittedName>
</protein>
<comment type="caution">
    <text evidence="2">The sequence shown here is derived from an EMBL/GenBank/DDBJ whole genome shotgun (WGS) entry which is preliminary data.</text>
</comment>
<evidence type="ECO:0000313" key="2">
    <source>
        <dbReference type="EMBL" id="KAI9276899.1"/>
    </source>
</evidence>
<organism evidence="2 3">
    <name type="scientific">Phascolomyces articulosus</name>
    <dbReference type="NCBI Taxonomy" id="60185"/>
    <lineage>
        <taxon>Eukaryota</taxon>
        <taxon>Fungi</taxon>
        <taxon>Fungi incertae sedis</taxon>
        <taxon>Mucoromycota</taxon>
        <taxon>Mucoromycotina</taxon>
        <taxon>Mucoromycetes</taxon>
        <taxon>Mucorales</taxon>
        <taxon>Lichtheimiaceae</taxon>
        <taxon>Phascolomyces</taxon>
    </lineage>
</organism>
<name>A0AAD5KAR1_9FUNG</name>
<dbReference type="EMBL" id="JAIXMP010000002">
    <property type="protein sequence ID" value="KAI9276899.1"/>
    <property type="molecule type" value="Genomic_DNA"/>
</dbReference>
<dbReference type="AlphaFoldDB" id="A0AAD5KAR1"/>
<feature type="transmembrane region" description="Helical" evidence="1">
    <location>
        <begin position="12"/>
        <end position="30"/>
    </location>
</feature>
<feature type="transmembrane region" description="Helical" evidence="1">
    <location>
        <begin position="42"/>
        <end position="64"/>
    </location>
</feature>
<gene>
    <name evidence="2" type="ORF">BDA99DRAFT_494386</name>
</gene>
<reference evidence="2" key="1">
    <citation type="journal article" date="2022" name="IScience">
        <title>Evolution of zygomycete secretomes and the origins of terrestrial fungal ecologies.</title>
        <authorList>
            <person name="Chang Y."/>
            <person name="Wang Y."/>
            <person name="Mondo S."/>
            <person name="Ahrendt S."/>
            <person name="Andreopoulos W."/>
            <person name="Barry K."/>
            <person name="Beard J."/>
            <person name="Benny G.L."/>
            <person name="Blankenship S."/>
            <person name="Bonito G."/>
            <person name="Cuomo C."/>
            <person name="Desiro A."/>
            <person name="Gervers K.A."/>
            <person name="Hundley H."/>
            <person name="Kuo A."/>
            <person name="LaButti K."/>
            <person name="Lang B.F."/>
            <person name="Lipzen A."/>
            <person name="O'Donnell K."/>
            <person name="Pangilinan J."/>
            <person name="Reynolds N."/>
            <person name="Sandor L."/>
            <person name="Smith M.E."/>
            <person name="Tsang A."/>
            <person name="Grigoriev I.V."/>
            <person name="Stajich J.E."/>
            <person name="Spatafora J.W."/>
        </authorList>
    </citation>
    <scope>NUCLEOTIDE SEQUENCE</scope>
    <source>
        <strain evidence="2">RSA 2281</strain>
    </source>
</reference>
<reference evidence="2" key="2">
    <citation type="submission" date="2023-02" db="EMBL/GenBank/DDBJ databases">
        <authorList>
            <consortium name="DOE Joint Genome Institute"/>
            <person name="Mondo S.J."/>
            <person name="Chang Y."/>
            <person name="Wang Y."/>
            <person name="Ahrendt S."/>
            <person name="Andreopoulos W."/>
            <person name="Barry K."/>
            <person name="Beard J."/>
            <person name="Benny G.L."/>
            <person name="Blankenship S."/>
            <person name="Bonito G."/>
            <person name="Cuomo C."/>
            <person name="Desiro A."/>
            <person name="Gervers K.A."/>
            <person name="Hundley H."/>
            <person name="Kuo A."/>
            <person name="LaButti K."/>
            <person name="Lang B.F."/>
            <person name="Lipzen A."/>
            <person name="O'Donnell K."/>
            <person name="Pangilinan J."/>
            <person name="Reynolds N."/>
            <person name="Sandor L."/>
            <person name="Smith M.W."/>
            <person name="Tsang A."/>
            <person name="Grigoriev I.V."/>
            <person name="Stajich J.E."/>
            <person name="Spatafora J.W."/>
        </authorList>
    </citation>
    <scope>NUCLEOTIDE SEQUENCE</scope>
    <source>
        <strain evidence="2">RSA 2281</strain>
    </source>
</reference>
<dbReference type="Proteomes" id="UP001209540">
    <property type="component" value="Unassembled WGS sequence"/>
</dbReference>
<proteinExistence type="predicted"/>
<accession>A0AAD5KAR1</accession>
<keyword evidence="3" id="KW-1185">Reference proteome</keyword>